<feature type="non-terminal residue" evidence="3">
    <location>
        <position position="1157"/>
    </location>
</feature>
<name>A0ABQ5JTG7_9EUKA</name>
<keyword evidence="3" id="KW-0282">Flagellum</keyword>
<proteinExistence type="predicted"/>
<gene>
    <name evidence="3" type="ORF">ADUPG1_010928</name>
</gene>
<dbReference type="InterPro" id="IPR042222">
    <property type="entry name" value="Dynein_2_N"/>
</dbReference>
<keyword evidence="4" id="KW-1185">Reference proteome</keyword>
<keyword evidence="3" id="KW-0966">Cell projection</keyword>
<dbReference type="Gene3D" id="1.10.287.2620">
    <property type="match status" value="1"/>
</dbReference>
<evidence type="ECO:0000259" key="1">
    <source>
        <dbReference type="Pfam" id="PF08393"/>
    </source>
</evidence>
<dbReference type="Gene3D" id="1.10.8.710">
    <property type="match status" value="1"/>
</dbReference>
<organism evidence="3 4">
    <name type="scientific">Aduncisulcus paluster</name>
    <dbReference type="NCBI Taxonomy" id="2918883"/>
    <lineage>
        <taxon>Eukaryota</taxon>
        <taxon>Metamonada</taxon>
        <taxon>Carpediemonas-like organisms</taxon>
        <taxon>Aduncisulcus</taxon>
    </lineage>
</organism>
<dbReference type="Pfam" id="PF12774">
    <property type="entry name" value="AAA_6"/>
    <property type="match status" value="1"/>
</dbReference>
<sequence>PTKMGFCKQTQKNSLDFLAVCISTARQLIHTGPAAVIADKVDVRKKDAVSSQIKGFRDRTKEKKKELGVDADEHYDESDAIVDAPKGVAGIIDGDSIVKAETSEEEDQRLLIEQVFEALENGEPLPDGFDVFKLPVPDVEQALAEQNKPKSEMTVTQERMDDAFKTLQQFNKKVDTLLVQKQNIHDAEVLFQLPETPFVVLGRVEHQLKNFTLIFNIWNNVNEKMAEWGGMQFSRLDVEELQTGTTTLTHRLAKLPSECTEYLAYQIVKDRVEAFKKSIPLFQSLRSDSLRPRHWKRLVDVTGESIEVGKNGIENLSLSSLIAMDLSRHIEKIEEIVGCAYQELKIEKKLDEIKAKWESIMFELAEHSKGNEKRGFILKTVDTIVENLEESTSDLQGMNSSAFVAPFASEVRTWEKRIALVSEVSDLWIRVQIRWLYLEGIFVGADDIKIQLPAEAKRFETLDKIFRKLMIETSQNRYVIQACNQQTLSSLSTVLQLMDTCEKKLRDYLATKRASFARFYFISNDELLSILGTSDPSAVQPHMSKLYLNTARILMEGNNKVVGMESAEKETFPFASPVMTEGAVEVWMGEVEKEMRKSLHAITKKGVYEYAHCEYIEWLFSQLGMVGLAGDQIWWTWEVEDAFKQVSKGNVRAMKNLGKKMLSKITMLVEKVRDDLTSHQRKKINTLIIIQAHSKDIVDRFIRDSILESRSFAWESQLRYYWDRDVDDIRVRQCTGSLLYGYEFIGLLSRLVITPLTDRCVMTLTQALTMYLGGSPAGPAGTGKTETVKDLAKNLALPCYVLNCSSTMDVASLTMYFAGLSQVGAWGVMDEFNRIEASVLSVLSAQIASLQQALATNAPRCTLGKYDVRLNSKVGIFITMNPGYAGRTELPDNLKALFRPVVMVRPDLELICENMLFSEGFRDARALAKKMVVLYAQAQEQLSKQHHYDFGLRALKSVLVMAGSLMRGAPEHDEAAVIMRALRDMNKPKFIYDDTPLFQGLIQDLFPSLHCPRVPYAELNDAIKDAILEMGLEILEIQVDKVVQLYETMQARHATMVVGPTSGGKSVVIKALSMAQTSLQLKTVTKVINPKAQTVNELYGVLDPVTHEWTDGLLSNMFRTMNNTPIGEGERIQKNLLFDGDVDTLWIENLNSVLDDS</sequence>
<dbReference type="InterPro" id="IPR026983">
    <property type="entry name" value="DHC"/>
</dbReference>
<evidence type="ECO:0000313" key="3">
    <source>
        <dbReference type="EMBL" id="GKT16506.1"/>
    </source>
</evidence>
<keyword evidence="3" id="KW-0969">Cilium</keyword>
<dbReference type="Pfam" id="PF08393">
    <property type="entry name" value="DHC_N2"/>
    <property type="match status" value="1"/>
</dbReference>
<dbReference type="Gene3D" id="3.40.50.300">
    <property type="entry name" value="P-loop containing nucleotide triphosphate hydrolases"/>
    <property type="match status" value="2"/>
</dbReference>
<protein>
    <submittedName>
        <fullName evidence="3">Dynein-1-alpha heavy chain, flagellar inner arm I1 complex</fullName>
    </submittedName>
</protein>
<dbReference type="InterPro" id="IPR042228">
    <property type="entry name" value="Dynein_linker_3"/>
</dbReference>
<evidence type="ECO:0000259" key="2">
    <source>
        <dbReference type="Pfam" id="PF12774"/>
    </source>
</evidence>
<dbReference type="Gene3D" id="3.20.180.20">
    <property type="entry name" value="Dynein heavy chain, N-terminal domain 2"/>
    <property type="match status" value="1"/>
</dbReference>
<dbReference type="InterPro" id="IPR035699">
    <property type="entry name" value="AAA_6"/>
</dbReference>
<accession>A0ABQ5JTG7</accession>
<dbReference type="EMBL" id="BQXS01011764">
    <property type="protein sequence ID" value="GKT16506.1"/>
    <property type="molecule type" value="Genomic_DNA"/>
</dbReference>
<dbReference type="SUPFAM" id="SSF52540">
    <property type="entry name" value="P-loop containing nucleoside triphosphate hydrolases"/>
    <property type="match status" value="2"/>
</dbReference>
<dbReference type="PANTHER" id="PTHR22878">
    <property type="entry name" value="DYNEIN HEAVY CHAIN 6, AXONEMAL-LIKE-RELATED"/>
    <property type="match status" value="1"/>
</dbReference>
<reference evidence="3" key="1">
    <citation type="submission" date="2022-03" db="EMBL/GenBank/DDBJ databases">
        <title>Draft genome sequence of Aduncisulcus paluster, a free-living microaerophilic Fornicata.</title>
        <authorList>
            <person name="Yuyama I."/>
            <person name="Kume K."/>
            <person name="Tamura T."/>
            <person name="Inagaki Y."/>
            <person name="Hashimoto T."/>
        </authorList>
    </citation>
    <scope>NUCLEOTIDE SEQUENCE</scope>
    <source>
        <strain evidence="3">NY0171</strain>
    </source>
</reference>
<dbReference type="Gene3D" id="1.20.58.1120">
    <property type="match status" value="1"/>
</dbReference>
<dbReference type="Proteomes" id="UP001057375">
    <property type="component" value="Unassembled WGS sequence"/>
</dbReference>
<dbReference type="InterPro" id="IPR043157">
    <property type="entry name" value="Dynein_AAA1S"/>
</dbReference>
<dbReference type="Gene3D" id="1.20.140.100">
    <property type="entry name" value="Dynein heavy chain, N-terminal domain 2"/>
    <property type="match status" value="1"/>
</dbReference>
<dbReference type="InterPro" id="IPR027417">
    <property type="entry name" value="P-loop_NTPase"/>
</dbReference>
<dbReference type="InterPro" id="IPR013602">
    <property type="entry name" value="Dynein_heavy_linker"/>
</dbReference>
<feature type="non-terminal residue" evidence="3">
    <location>
        <position position="1"/>
    </location>
</feature>
<dbReference type="PANTHER" id="PTHR22878:SF63">
    <property type="entry name" value="DYNEIN AXONEMAL HEAVY CHAIN 10"/>
    <property type="match status" value="1"/>
</dbReference>
<feature type="domain" description="Dynein heavy chain hydrolytic ATP-binding dynein motor region" evidence="2">
    <location>
        <begin position="740"/>
        <end position="1066"/>
    </location>
</feature>
<feature type="domain" description="Dynein heavy chain linker" evidence="1">
    <location>
        <begin position="203"/>
        <end position="605"/>
    </location>
</feature>
<comment type="caution">
    <text evidence="3">The sequence shown here is derived from an EMBL/GenBank/DDBJ whole genome shotgun (WGS) entry which is preliminary data.</text>
</comment>
<evidence type="ECO:0000313" key="4">
    <source>
        <dbReference type="Proteomes" id="UP001057375"/>
    </source>
</evidence>